<gene>
    <name evidence="9" type="primary">aspA</name>
    <name evidence="9" type="ORF">ET418_07710</name>
</gene>
<dbReference type="AlphaFoldDB" id="A0A5A9XG00"/>
<dbReference type="InterPro" id="IPR000362">
    <property type="entry name" value="Fumarate_lyase_fam"/>
</dbReference>
<dbReference type="Gene3D" id="1.20.200.10">
    <property type="entry name" value="Fumarase/aspartase (Central domain)"/>
    <property type="match status" value="1"/>
</dbReference>
<dbReference type="PRINTS" id="PR00149">
    <property type="entry name" value="FUMRATELYASE"/>
</dbReference>
<dbReference type="InterPro" id="IPR020557">
    <property type="entry name" value="Fumarate_lyase_CS"/>
</dbReference>
<dbReference type="Pfam" id="PF10415">
    <property type="entry name" value="FumaraseC_C"/>
    <property type="match status" value="1"/>
</dbReference>
<dbReference type="FunFam" id="1.10.40.30:FF:000002">
    <property type="entry name" value="Fumarate hydratase class II"/>
    <property type="match status" value="1"/>
</dbReference>
<dbReference type="Gene3D" id="1.10.275.10">
    <property type="entry name" value="Fumarase/aspartase (N-terminal domain)"/>
    <property type="match status" value="1"/>
</dbReference>
<dbReference type="InterPro" id="IPR008948">
    <property type="entry name" value="L-Aspartase-like"/>
</dbReference>
<dbReference type="Gene3D" id="1.10.40.30">
    <property type="entry name" value="Fumarase/aspartase (C-terminal domain)"/>
    <property type="match status" value="1"/>
</dbReference>
<dbReference type="InterPro" id="IPR022761">
    <property type="entry name" value="Fumarate_lyase_N"/>
</dbReference>
<accession>A0A5A9XG00</accession>
<name>A0A5A9XG00_9BACT</name>
<dbReference type="EMBL" id="SRSD01000004">
    <property type="protein sequence ID" value="KAA0892087.1"/>
    <property type="molecule type" value="Genomic_DNA"/>
</dbReference>
<dbReference type="PANTHER" id="PTHR42696">
    <property type="entry name" value="ASPARTATE AMMONIA-LYASE"/>
    <property type="match status" value="1"/>
</dbReference>
<dbReference type="GO" id="GO:0005829">
    <property type="term" value="C:cytosol"/>
    <property type="evidence" value="ECO:0007669"/>
    <property type="project" value="TreeGrafter"/>
</dbReference>
<evidence type="ECO:0000259" key="7">
    <source>
        <dbReference type="Pfam" id="PF00206"/>
    </source>
</evidence>
<dbReference type="NCBIfam" id="TIGR00839">
    <property type="entry name" value="aspA"/>
    <property type="match status" value="1"/>
</dbReference>
<dbReference type="NCBIfam" id="NF008909">
    <property type="entry name" value="PRK12273.1"/>
    <property type="match status" value="1"/>
</dbReference>
<evidence type="ECO:0000256" key="5">
    <source>
        <dbReference type="NCBIfam" id="TIGR00839"/>
    </source>
</evidence>
<evidence type="ECO:0000256" key="2">
    <source>
        <dbReference type="ARBA" id="ARBA00012992"/>
    </source>
</evidence>
<dbReference type="InterPro" id="IPR051546">
    <property type="entry name" value="Aspartate_Ammonia-Lyase"/>
</dbReference>
<dbReference type="InterPro" id="IPR024083">
    <property type="entry name" value="Fumarase/histidase_N"/>
</dbReference>
<evidence type="ECO:0000259" key="8">
    <source>
        <dbReference type="Pfam" id="PF10415"/>
    </source>
</evidence>
<dbReference type="GO" id="GO:0008797">
    <property type="term" value="F:aspartate ammonia-lyase activity"/>
    <property type="evidence" value="ECO:0007669"/>
    <property type="project" value="UniProtKB-UniRule"/>
</dbReference>
<comment type="caution">
    <text evidence="9">The sequence shown here is derived from an EMBL/GenBank/DDBJ whole genome shotgun (WGS) entry which is preliminary data.</text>
</comment>
<dbReference type="FunFam" id="1.10.275.10:FF:000001">
    <property type="entry name" value="Fumarate hydratase, mitochondrial"/>
    <property type="match status" value="1"/>
</dbReference>
<dbReference type="FunFam" id="1.20.200.10:FF:000001">
    <property type="entry name" value="Fumarate hydratase, mitochondrial"/>
    <property type="match status" value="1"/>
</dbReference>
<dbReference type="GO" id="GO:0006099">
    <property type="term" value="P:tricarboxylic acid cycle"/>
    <property type="evidence" value="ECO:0007669"/>
    <property type="project" value="InterPro"/>
</dbReference>
<protein>
    <recommendedName>
        <fullName evidence="3 5">Aspartate ammonia-lyase</fullName>
        <shortName evidence="6">Aspartase</shortName>
        <ecNumber evidence="2 5">4.3.1.1</ecNumber>
    </recommendedName>
</protein>
<evidence type="ECO:0000313" key="10">
    <source>
        <dbReference type="Proteomes" id="UP000324298"/>
    </source>
</evidence>
<dbReference type="EC" id="4.3.1.1" evidence="2 5"/>
<dbReference type="InterPro" id="IPR018951">
    <property type="entry name" value="Fumarase_C_C"/>
</dbReference>
<dbReference type="Pfam" id="PF00206">
    <property type="entry name" value="Lyase_1"/>
    <property type="match status" value="1"/>
</dbReference>
<sequence>MATTHRTEHDFLGEREISNDCYYGVQTLRALENFPITGIPISSVPELIWSLAQVKKAAALANMELGVLPNGIAAAIVAACDEIIAGKLHDQFPVDVIQGGAGTSTNMNANEVIANRAIEILGHKKGEYKYCHPNNHVNCSQSTNDAYPSAFRIALHQKLSGLIDCMQYLQKSIAAKGAEFSDVLKMGRTQLQDAVPMSLGQEFSAYATTIGEDIERVREARNLVLEINMGATAIGTGINSPPEYTRIVTEHLRILTGIPVVTSANLIEATWDTGAYVQISAVLKRVAVKICKICNDLRLLSSGPRCGLNEINLPPLQPGSSIMPGKVNPVMPEVVNQIAYSVIGADLTVTLAAENGQLELNVMEPVIGYSLFNSISMLCNGFKVLADKCIDGITANKEHCRAMVLNSIGIVTALNPIIGYENSAAVAREALASGRSVYDLVLEKKLMDKALLDEVLSTENLMHPRFIAGGKA</sequence>
<dbReference type="SUPFAM" id="SSF48557">
    <property type="entry name" value="L-aspartase-like"/>
    <property type="match status" value="1"/>
</dbReference>
<dbReference type="PROSITE" id="PS00163">
    <property type="entry name" value="FUMARATE_LYASES"/>
    <property type="match status" value="1"/>
</dbReference>
<evidence type="ECO:0000256" key="4">
    <source>
        <dbReference type="ARBA" id="ARBA00023239"/>
    </source>
</evidence>
<comment type="similarity">
    <text evidence="1 6">Belongs to the class-II fumarase/aspartase family. Aspartase subfamily.</text>
</comment>
<organism evidence="9 10">
    <name type="scientific">Oryzomonas rubra</name>
    <dbReference type="NCBI Taxonomy" id="2509454"/>
    <lineage>
        <taxon>Bacteria</taxon>
        <taxon>Pseudomonadati</taxon>
        <taxon>Thermodesulfobacteriota</taxon>
        <taxon>Desulfuromonadia</taxon>
        <taxon>Geobacterales</taxon>
        <taxon>Geobacteraceae</taxon>
        <taxon>Oryzomonas</taxon>
    </lineage>
</organism>
<dbReference type="PANTHER" id="PTHR42696:SF2">
    <property type="entry name" value="ASPARTATE AMMONIA-LYASE"/>
    <property type="match status" value="1"/>
</dbReference>
<keyword evidence="10" id="KW-1185">Reference proteome</keyword>
<dbReference type="InterPro" id="IPR004708">
    <property type="entry name" value="ApsA"/>
</dbReference>
<dbReference type="PRINTS" id="PR00145">
    <property type="entry name" value="ARGSUCLYASE"/>
</dbReference>
<evidence type="ECO:0000256" key="3">
    <source>
        <dbReference type="ARBA" id="ARBA00016146"/>
    </source>
</evidence>
<evidence type="ECO:0000256" key="6">
    <source>
        <dbReference type="RuleBase" id="RU362017"/>
    </source>
</evidence>
<dbReference type="CDD" id="cd01357">
    <property type="entry name" value="Aspartase"/>
    <property type="match status" value="1"/>
</dbReference>
<dbReference type="GO" id="GO:0006531">
    <property type="term" value="P:aspartate metabolic process"/>
    <property type="evidence" value="ECO:0007669"/>
    <property type="project" value="InterPro"/>
</dbReference>
<evidence type="ECO:0000313" key="9">
    <source>
        <dbReference type="EMBL" id="KAA0892087.1"/>
    </source>
</evidence>
<feature type="domain" description="Fumarase C C-terminal" evidence="8">
    <location>
        <begin position="410"/>
        <end position="463"/>
    </location>
</feature>
<feature type="domain" description="Fumarate lyase N-terminal" evidence="7">
    <location>
        <begin position="13"/>
        <end position="344"/>
    </location>
</feature>
<dbReference type="OrthoDB" id="9802809at2"/>
<reference evidence="9 10" key="1">
    <citation type="submission" date="2019-04" db="EMBL/GenBank/DDBJ databases">
        <title>Geobacter ruber sp. nov., ferric-reducing bacteria isolated from paddy soil.</title>
        <authorList>
            <person name="Xu Z."/>
            <person name="Masuda Y."/>
            <person name="Itoh H."/>
            <person name="Senoo K."/>
        </authorList>
    </citation>
    <scope>NUCLEOTIDE SEQUENCE [LARGE SCALE GENOMIC DNA]</scope>
    <source>
        <strain evidence="9 10">Red88</strain>
    </source>
</reference>
<comment type="catalytic activity">
    <reaction evidence="6">
        <text>L-aspartate = fumarate + NH4(+)</text>
        <dbReference type="Rhea" id="RHEA:16601"/>
        <dbReference type="ChEBI" id="CHEBI:28938"/>
        <dbReference type="ChEBI" id="CHEBI:29806"/>
        <dbReference type="ChEBI" id="CHEBI:29991"/>
        <dbReference type="EC" id="4.3.1.1"/>
    </reaction>
</comment>
<dbReference type="Proteomes" id="UP000324298">
    <property type="component" value="Unassembled WGS sequence"/>
</dbReference>
<dbReference type="RefSeq" id="WP_149307025.1">
    <property type="nucleotide sequence ID" value="NZ_SRSD01000004.1"/>
</dbReference>
<keyword evidence="4 6" id="KW-0456">Lyase</keyword>
<proteinExistence type="inferred from homology"/>
<evidence type="ECO:0000256" key="1">
    <source>
        <dbReference type="ARBA" id="ARBA00005596"/>
    </source>
</evidence>